<keyword evidence="5 11" id="KW-0812">Transmembrane</keyword>
<feature type="transmembrane region" description="Helical" evidence="11">
    <location>
        <begin position="213"/>
        <end position="241"/>
    </location>
</feature>
<dbReference type="InterPro" id="IPR023171">
    <property type="entry name" value="Na/H_antiporter_dom_sf"/>
</dbReference>
<name>A0ABW8AIU0_9ACTN</name>
<dbReference type="Gene3D" id="1.20.1530.10">
    <property type="entry name" value="Na+/H+ antiporter like domain"/>
    <property type="match status" value="1"/>
</dbReference>
<evidence type="ECO:0000256" key="1">
    <source>
        <dbReference type="ARBA" id="ARBA00004429"/>
    </source>
</evidence>
<organism evidence="12 13">
    <name type="scientific">Spongisporangium articulatum</name>
    <dbReference type="NCBI Taxonomy" id="3362603"/>
    <lineage>
        <taxon>Bacteria</taxon>
        <taxon>Bacillati</taxon>
        <taxon>Actinomycetota</taxon>
        <taxon>Actinomycetes</taxon>
        <taxon>Kineosporiales</taxon>
        <taxon>Kineosporiaceae</taxon>
        <taxon>Spongisporangium</taxon>
    </lineage>
</organism>
<keyword evidence="9 11" id="KW-0472">Membrane</keyword>
<sequence>MRKLFSRSDDRTVAEILRTETTGGFLLLIGALVGLGWANSPWSDGYHALLEQTVGPARLHLDLDLSAWAADGLLAIFFFVAGLELKRELVVGDLRDPGRAVVPVVAAVAGVALPAVLYLGVTWQDASARSGWAVPVATDIAFALAVLAVLGSHLPSALRSFLLTLAVVDDLIAITIIAIAYSDHLSWTPLLVAAVPLAAFAGLVRAGRGHWWLLWPLALTTWALVHASGVHATVAGVLLALTVPAAGRHAAAEHLEHVLRPVSAGVAVPLFAFAAAGVTVDGGVLRAALDDPVTLGVVVALVAGKGVGVLGGTWLTARFTRAELDPELGWSDVAGAALLAGIGFTVSLLIGELAFDDAERAERVRLAVLAASLLAGALASVVLVRRNRRHREQLASAHTTGTQ</sequence>
<feature type="transmembrane region" description="Helical" evidence="11">
    <location>
        <begin position="366"/>
        <end position="384"/>
    </location>
</feature>
<dbReference type="RefSeq" id="WP_398275672.1">
    <property type="nucleotide sequence ID" value="NZ_JBITLV010000001.1"/>
</dbReference>
<evidence type="ECO:0000256" key="11">
    <source>
        <dbReference type="HAMAP-Rule" id="MF_01844"/>
    </source>
</evidence>
<feature type="transmembrane region" description="Helical" evidence="11">
    <location>
        <begin position="21"/>
        <end position="38"/>
    </location>
</feature>
<evidence type="ECO:0000313" key="12">
    <source>
        <dbReference type="EMBL" id="MFI7586289.1"/>
    </source>
</evidence>
<keyword evidence="8 11" id="KW-0406">Ion transport</keyword>
<evidence type="ECO:0000256" key="5">
    <source>
        <dbReference type="ARBA" id="ARBA00022692"/>
    </source>
</evidence>
<comment type="catalytic activity">
    <reaction evidence="11">
        <text>Na(+)(in) + 2 H(+)(out) = Na(+)(out) + 2 H(+)(in)</text>
        <dbReference type="Rhea" id="RHEA:29251"/>
        <dbReference type="ChEBI" id="CHEBI:15378"/>
        <dbReference type="ChEBI" id="CHEBI:29101"/>
    </reaction>
</comment>
<dbReference type="PANTHER" id="PTHR30341">
    <property type="entry name" value="SODIUM ION/PROTON ANTIPORTER NHAA-RELATED"/>
    <property type="match status" value="1"/>
</dbReference>
<evidence type="ECO:0000256" key="2">
    <source>
        <dbReference type="ARBA" id="ARBA00022448"/>
    </source>
</evidence>
<evidence type="ECO:0000256" key="3">
    <source>
        <dbReference type="ARBA" id="ARBA00022449"/>
    </source>
</evidence>
<dbReference type="NCBIfam" id="TIGR00773">
    <property type="entry name" value="NhaA"/>
    <property type="match status" value="1"/>
</dbReference>
<reference evidence="12 13" key="1">
    <citation type="submission" date="2024-10" db="EMBL/GenBank/DDBJ databases">
        <title>The Natural Products Discovery Center: Release of the First 8490 Sequenced Strains for Exploring Actinobacteria Biosynthetic Diversity.</title>
        <authorList>
            <person name="Kalkreuter E."/>
            <person name="Kautsar S.A."/>
            <person name="Yang D."/>
            <person name="Bader C.D."/>
            <person name="Teijaro C.N."/>
            <person name="Fluegel L."/>
            <person name="Davis C.M."/>
            <person name="Simpson J.R."/>
            <person name="Lauterbach L."/>
            <person name="Steele A.D."/>
            <person name="Gui C."/>
            <person name="Meng S."/>
            <person name="Li G."/>
            <person name="Viehrig K."/>
            <person name="Ye F."/>
            <person name="Su P."/>
            <person name="Kiefer A.F."/>
            <person name="Nichols A."/>
            <person name="Cepeda A.J."/>
            <person name="Yan W."/>
            <person name="Fan B."/>
            <person name="Jiang Y."/>
            <person name="Adhikari A."/>
            <person name="Zheng C.-J."/>
            <person name="Schuster L."/>
            <person name="Cowan T.M."/>
            <person name="Smanski M.J."/>
            <person name="Chevrette M.G."/>
            <person name="De Carvalho L.P.S."/>
            <person name="Shen B."/>
        </authorList>
    </citation>
    <scope>NUCLEOTIDE SEQUENCE [LARGE SCALE GENOMIC DNA]</scope>
    <source>
        <strain evidence="12 13">NPDC049639</strain>
    </source>
</reference>
<keyword evidence="4 11" id="KW-1003">Cell membrane</keyword>
<keyword evidence="10 11" id="KW-0739">Sodium transport</keyword>
<comment type="caution">
    <text evidence="12">The sequence shown here is derived from an EMBL/GenBank/DDBJ whole genome shotgun (WGS) entry which is preliminary data.</text>
</comment>
<comment type="similarity">
    <text evidence="11">Belongs to the NhaA Na(+)/H(+) (TC 2.A.33) antiporter family.</text>
</comment>
<evidence type="ECO:0000313" key="13">
    <source>
        <dbReference type="Proteomes" id="UP001612915"/>
    </source>
</evidence>
<keyword evidence="6 11" id="KW-1133">Transmembrane helix</keyword>
<protein>
    <recommendedName>
        <fullName evidence="11">Na(+)/H(+) antiporter NhaA</fullName>
    </recommendedName>
    <alternativeName>
        <fullName evidence="11">Sodium/proton antiporter NhaA</fullName>
    </alternativeName>
</protein>
<keyword evidence="13" id="KW-1185">Reference proteome</keyword>
<proteinExistence type="inferred from homology"/>
<dbReference type="InterPro" id="IPR004670">
    <property type="entry name" value="NhaA"/>
</dbReference>
<feature type="transmembrane region" description="Helical" evidence="11">
    <location>
        <begin position="334"/>
        <end position="354"/>
    </location>
</feature>
<feature type="transmembrane region" description="Helical" evidence="11">
    <location>
        <begin position="97"/>
        <end position="120"/>
    </location>
</feature>
<evidence type="ECO:0000256" key="4">
    <source>
        <dbReference type="ARBA" id="ARBA00022475"/>
    </source>
</evidence>
<dbReference type="HAMAP" id="MF_01844">
    <property type="entry name" value="NhaA"/>
    <property type="match status" value="1"/>
</dbReference>
<accession>A0ABW8AIU0</accession>
<feature type="transmembrane region" description="Helical" evidence="11">
    <location>
        <begin position="292"/>
        <end position="314"/>
    </location>
</feature>
<feature type="transmembrane region" description="Helical" evidence="11">
    <location>
        <begin position="65"/>
        <end position="85"/>
    </location>
</feature>
<gene>
    <name evidence="11 12" type="primary">nhaA</name>
    <name evidence="12" type="ORF">ACIB24_04375</name>
</gene>
<dbReference type="PANTHER" id="PTHR30341:SF0">
    <property type="entry name" value="NA(+)_H(+) ANTIPORTER NHAA"/>
    <property type="match status" value="1"/>
</dbReference>
<feature type="transmembrane region" description="Helical" evidence="11">
    <location>
        <begin position="162"/>
        <end position="181"/>
    </location>
</feature>
<comment type="subcellular location">
    <subcellularLocation>
        <location evidence="1">Cell inner membrane</location>
        <topology evidence="1">Multi-pass membrane protein</topology>
    </subcellularLocation>
    <subcellularLocation>
        <location evidence="11">Cell membrane</location>
        <topology evidence="11">Multi-pass membrane protein</topology>
    </subcellularLocation>
</comment>
<dbReference type="Pfam" id="PF06965">
    <property type="entry name" value="Na_H_antiport_1"/>
    <property type="match status" value="1"/>
</dbReference>
<comment type="function">
    <text evidence="11">Na(+)/H(+) antiporter that extrudes sodium in exchange for external protons.</text>
</comment>
<evidence type="ECO:0000256" key="8">
    <source>
        <dbReference type="ARBA" id="ARBA00023065"/>
    </source>
</evidence>
<keyword evidence="7 11" id="KW-0915">Sodium</keyword>
<feature type="transmembrane region" description="Helical" evidence="11">
    <location>
        <begin position="132"/>
        <end position="150"/>
    </location>
</feature>
<feature type="transmembrane region" description="Helical" evidence="11">
    <location>
        <begin position="187"/>
        <end position="206"/>
    </location>
</feature>
<dbReference type="EMBL" id="JBITLV010000001">
    <property type="protein sequence ID" value="MFI7586289.1"/>
    <property type="molecule type" value="Genomic_DNA"/>
</dbReference>
<evidence type="ECO:0000256" key="6">
    <source>
        <dbReference type="ARBA" id="ARBA00022989"/>
    </source>
</evidence>
<evidence type="ECO:0000256" key="7">
    <source>
        <dbReference type="ARBA" id="ARBA00023053"/>
    </source>
</evidence>
<keyword evidence="3 11" id="KW-0050">Antiport</keyword>
<keyword evidence="2 11" id="KW-0813">Transport</keyword>
<feature type="transmembrane region" description="Helical" evidence="11">
    <location>
        <begin position="261"/>
        <end position="280"/>
    </location>
</feature>
<dbReference type="Proteomes" id="UP001612915">
    <property type="component" value="Unassembled WGS sequence"/>
</dbReference>
<evidence type="ECO:0000256" key="9">
    <source>
        <dbReference type="ARBA" id="ARBA00023136"/>
    </source>
</evidence>
<evidence type="ECO:0000256" key="10">
    <source>
        <dbReference type="ARBA" id="ARBA00023201"/>
    </source>
</evidence>